<accession>A0A419WI34</accession>
<name>A0A419WI34_9EURY</name>
<dbReference type="OrthoDB" id="204088at2157"/>
<keyword evidence="3 6" id="KW-0812">Transmembrane</keyword>
<evidence type="ECO:0000313" key="9">
    <source>
        <dbReference type="Proteomes" id="UP000283805"/>
    </source>
</evidence>
<dbReference type="Pfam" id="PF09335">
    <property type="entry name" value="VTT_dom"/>
    <property type="match status" value="1"/>
</dbReference>
<evidence type="ECO:0000259" key="7">
    <source>
        <dbReference type="Pfam" id="PF09335"/>
    </source>
</evidence>
<comment type="caution">
    <text evidence="8">The sequence shown here is derived from an EMBL/GenBank/DDBJ whole genome shotgun (WGS) entry which is preliminary data.</text>
</comment>
<protein>
    <submittedName>
        <fullName evidence="8">Membrane protein DedA with SNARE-associated domain</fullName>
    </submittedName>
</protein>
<comment type="subcellular location">
    <subcellularLocation>
        <location evidence="1">Cell membrane</location>
        <topology evidence="1">Multi-pass membrane protein</topology>
    </subcellularLocation>
</comment>
<keyword evidence="4 6" id="KW-1133">Transmembrane helix</keyword>
<evidence type="ECO:0000256" key="5">
    <source>
        <dbReference type="ARBA" id="ARBA00023136"/>
    </source>
</evidence>
<evidence type="ECO:0000256" key="4">
    <source>
        <dbReference type="ARBA" id="ARBA00022989"/>
    </source>
</evidence>
<evidence type="ECO:0000256" key="2">
    <source>
        <dbReference type="ARBA" id="ARBA00022475"/>
    </source>
</evidence>
<organism evidence="8 9">
    <name type="scientific">Halopiger aswanensis</name>
    <dbReference type="NCBI Taxonomy" id="148449"/>
    <lineage>
        <taxon>Archaea</taxon>
        <taxon>Methanobacteriati</taxon>
        <taxon>Methanobacteriota</taxon>
        <taxon>Stenosarchaea group</taxon>
        <taxon>Halobacteria</taxon>
        <taxon>Halobacteriales</taxon>
        <taxon>Natrialbaceae</taxon>
        <taxon>Halopiger</taxon>
    </lineage>
</organism>
<gene>
    <name evidence="8" type="ORF">ATJ93_1980</name>
</gene>
<evidence type="ECO:0000256" key="1">
    <source>
        <dbReference type="ARBA" id="ARBA00004651"/>
    </source>
</evidence>
<sequence length="173" mass="18544">MAVLQLGNVPPWLESLFTSEFGYAVLLGVCILEGAMLLRFMPSELVVPAALALIGSSIPESVVIVAVAVVGTTAGQFLLFCLVRRAGREYVLQKRWVPVTESRLERFDGWFDRWGGLAVAASNTMLFVRGLVTIPAGLSEMSGRSFVVLSAIGSLSFQSILAALYLLGGHLLA</sequence>
<feature type="transmembrane region" description="Helical" evidence="6">
    <location>
        <begin position="114"/>
        <end position="134"/>
    </location>
</feature>
<dbReference type="Proteomes" id="UP000283805">
    <property type="component" value="Unassembled WGS sequence"/>
</dbReference>
<dbReference type="InterPro" id="IPR051311">
    <property type="entry name" value="DedA_domain"/>
</dbReference>
<dbReference type="AlphaFoldDB" id="A0A419WI34"/>
<reference evidence="8 9" key="1">
    <citation type="submission" date="2018-09" db="EMBL/GenBank/DDBJ databases">
        <title>Genomic Encyclopedia of Archaeal and Bacterial Type Strains, Phase II (KMG-II): from individual species to whole genera.</title>
        <authorList>
            <person name="Goeker M."/>
        </authorList>
    </citation>
    <scope>NUCLEOTIDE SEQUENCE [LARGE SCALE GENOMIC DNA]</scope>
    <source>
        <strain evidence="8 9">DSM 13151</strain>
    </source>
</reference>
<feature type="transmembrane region" description="Helical" evidence="6">
    <location>
        <begin position="21"/>
        <end position="41"/>
    </location>
</feature>
<dbReference type="EMBL" id="RAPO01000002">
    <property type="protein sequence ID" value="RKD95129.1"/>
    <property type="molecule type" value="Genomic_DNA"/>
</dbReference>
<dbReference type="PANTHER" id="PTHR42709">
    <property type="entry name" value="ALKALINE PHOSPHATASE LIKE PROTEIN"/>
    <property type="match status" value="1"/>
</dbReference>
<dbReference type="GO" id="GO:0005886">
    <property type="term" value="C:plasma membrane"/>
    <property type="evidence" value="ECO:0007669"/>
    <property type="project" value="UniProtKB-SubCell"/>
</dbReference>
<evidence type="ECO:0000256" key="6">
    <source>
        <dbReference type="SAM" id="Phobius"/>
    </source>
</evidence>
<dbReference type="RefSeq" id="WP_120244432.1">
    <property type="nucleotide sequence ID" value="NZ_RAPO01000002.1"/>
</dbReference>
<dbReference type="InterPro" id="IPR032816">
    <property type="entry name" value="VTT_dom"/>
</dbReference>
<evidence type="ECO:0000256" key="3">
    <source>
        <dbReference type="ARBA" id="ARBA00022692"/>
    </source>
</evidence>
<keyword evidence="5 6" id="KW-0472">Membrane</keyword>
<feature type="transmembrane region" description="Helical" evidence="6">
    <location>
        <begin position="146"/>
        <end position="167"/>
    </location>
</feature>
<proteinExistence type="predicted"/>
<dbReference type="PANTHER" id="PTHR42709:SF6">
    <property type="entry name" value="UNDECAPRENYL PHOSPHATE TRANSPORTER A"/>
    <property type="match status" value="1"/>
</dbReference>
<keyword evidence="2" id="KW-1003">Cell membrane</keyword>
<keyword evidence="9" id="KW-1185">Reference proteome</keyword>
<evidence type="ECO:0000313" key="8">
    <source>
        <dbReference type="EMBL" id="RKD95129.1"/>
    </source>
</evidence>
<feature type="domain" description="VTT" evidence="7">
    <location>
        <begin position="42"/>
        <end position="162"/>
    </location>
</feature>
<feature type="transmembrane region" description="Helical" evidence="6">
    <location>
        <begin position="61"/>
        <end position="83"/>
    </location>
</feature>